<dbReference type="RefSeq" id="WP_017769748.1">
    <property type="nucleotide sequence ID" value="NZ_LT906454.1"/>
</dbReference>
<dbReference type="Gene3D" id="3.40.50.1000">
    <property type="entry name" value="HAD superfamily/HAD-like"/>
    <property type="match status" value="1"/>
</dbReference>
<dbReference type="PANTHER" id="PTHR10000:SF53">
    <property type="entry name" value="5-AMINO-6-(5-PHOSPHO-D-RIBITYLAMINO)URACIL PHOSPHATASE YBJI-RELATED"/>
    <property type="match status" value="1"/>
</dbReference>
<dbReference type="InterPro" id="IPR023214">
    <property type="entry name" value="HAD_sf"/>
</dbReference>
<organism evidence="1 2">
    <name type="scientific">Streptococcus acidominimus</name>
    <dbReference type="NCBI Taxonomy" id="1326"/>
    <lineage>
        <taxon>Bacteria</taxon>
        <taxon>Bacillati</taxon>
        <taxon>Bacillota</taxon>
        <taxon>Bacilli</taxon>
        <taxon>Lactobacillales</taxon>
        <taxon>Streptococcaceae</taxon>
        <taxon>Streptococcus</taxon>
    </lineage>
</organism>
<dbReference type="GO" id="GO:0016791">
    <property type="term" value="F:phosphatase activity"/>
    <property type="evidence" value="ECO:0007669"/>
    <property type="project" value="TreeGrafter"/>
</dbReference>
<proteinExistence type="predicted"/>
<gene>
    <name evidence="1" type="primary">ybjI</name>
    <name evidence="1" type="ORF">SAMEA4504048_00675</name>
</gene>
<name>A0A239WSE2_STRAI</name>
<dbReference type="PANTHER" id="PTHR10000">
    <property type="entry name" value="PHOSPHOSERINE PHOSPHATASE"/>
    <property type="match status" value="1"/>
</dbReference>
<dbReference type="InterPro" id="IPR006379">
    <property type="entry name" value="HAD-SF_hydro_IIB"/>
</dbReference>
<dbReference type="EC" id="3.1.3.-" evidence="1"/>
<dbReference type="Proteomes" id="UP000215144">
    <property type="component" value="Chromosome 1"/>
</dbReference>
<dbReference type="CDD" id="cd07518">
    <property type="entry name" value="HAD_YbiV-Like"/>
    <property type="match status" value="1"/>
</dbReference>
<dbReference type="EMBL" id="LT906454">
    <property type="protein sequence ID" value="SNV37342.1"/>
    <property type="molecule type" value="Genomic_DNA"/>
</dbReference>
<protein>
    <submittedName>
        <fullName evidence="1">Hydrolase</fullName>
        <ecNumber evidence="1">3.1.3.-</ecNumber>
    </submittedName>
</protein>
<evidence type="ECO:0000313" key="1">
    <source>
        <dbReference type="EMBL" id="SNV37342.1"/>
    </source>
</evidence>
<accession>A0A239WSE2</accession>
<dbReference type="KEGG" id="saco:SAME_00675"/>
<dbReference type="Gene3D" id="3.30.1240.10">
    <property type="match status" value="1"/>
</dbReference>
<dbReference type="SFLD" id="SFLDG01140">
    <property type="entry name" value="C2.B:_Phosphomannomutase_and_P"/>
    <property type="match status" value="1"/>
</dbReference>
<dbReference type="NCBIfam" id="TIGR00099">
    <property type="entry name" value="Cof-subfamily"/>
    <property type="match status" value="1"/>
</dbReference>
<dbReference type="AlphaFoldDB" id="A0A239WSE2"/>
<reference evidence="1 2" key="1">
    <citation type="submission" date="2017-06" db="EMBL/GenBank/DDBJ databases">
        <authorList>
            <consortium name="Pathogen Informatics"/>
        </authorList>
    </citation>
    <scope>NUCLEOTIDE SEQUENCE [LARGE SCALE GENOMIC DNA]</scope>
    <source>
        <strain evidence="1 2">NCTC11291</strain>
    </source>
</reference>
<keyword evidence="1" id="KW-0378">Hydrolase</keyword>
<sequence length="268" mass="29567">MIKLIATDMDGTFLRPDGTYDQERLAKLLPQLTDAGYRFVAASGRSLLTLKTLFKDFETQMAFIAENGCIVEDEGNLIFEAQMATADYLAIVAELENNPDCKGYLLSGENGAYVPQLSTPDYLKSARHYYANVQVVDIKRVTDKILKVSTKFQYDKAHAFTRQLNQKLPDFQAVVTGFDGIDIIPRAYDKATGLDSLCEQYGIPAKNVLAFGDNYNDLEMLAYAGRAIVPANGVDKVKAIADELIADNSQESVLDYLEGLVAACQESD</sequence>
<dbReference type="NCBIfam" id="TIGR01484">
    <property type="entry name" value="HAD-SF-IIB"/>
    <property type="match status" value="1"/>
</dbReference>
<dbReference type="GO" id="GO:0000287">
    <property type="term" value="F:magnesium ion binding"/>
    <property type="evidence" value="ECO:0007669"/>
    <property type="project" value="TreeGrafter"/>
</dbReference>
<evidence type="ECO:0000313" key="2">
    <source>
        <dbReference type="Proteomes" id="UP000215144"/>
    </source>
</evidence>
<dbReference type="SUPFAM" id="SSF56784">
    <property type="entry name" value="HAD-like"/>
    <property type="match status" value="1"/>
</dbReference>
<dbReference type="SFLD" id="SFLDS00003">
    <property type="entry name" value="Haloacid_Dehalogenase"/>
    <property type="match status" value="1"/>
</dbReference>
<dbReference type="GO" id="GO:0005829">
    <property type="term" value="C:cytosol"/>
    <property type="evidence" value="ECO:0007669"/>
    <property type="project" value="TreeGrafter"/>
</dbReference>
<dbReference type="InterPro" id="IPR000150">
    <property type="entry name" value="Cof"/>
</dbReference>
<dbReference type="InterPro" id="IPR036412">
    <property type="entry name" value="HAD-like_sf"/>
</dbReference>
<dbReference type="Pfam" id="PF08282">
    <property type="entry name" value="Hydrolase_3"/>
    <property type="match status" value="1"/>
</dbReference>